<dbReference type="SUPFAM" id="SSF81383">
    <property type="entry name" value="F-box domain"/>
    <property type="match status" value="1"/>
</dbReference>
<feature type="domain" description="F-box" evidence="1">
    <location>
        <begin position="47"/>
        <end position="105"/>
    </location>
</feature>
<evidence type="ECO:0000259" key="1">
    <source>
        <dbReference type="Pfam" id="PF12937"/>
    </source>
</evidence>
<evidence type="ECO:0000313" key="3">
    <source>
        <dbReference type="Proteomes" id="UP000815677"/>
    </source>
</evidence>
<dbReference type="SUPFAM" id="SSF52047">
    <property type="entry name" value="RNI-like"/>
    <property type="match status" value="1"/>
</dbReference>
<dbReference type="InterPro" id="IPR036047">
    <property type="entry name" value="F-box-like_dom_sf"/>
</dbReference>
<reference evidence="2" key="1">
    <citation type="submission" date="2014-09" db="EMBL/GenBank/DDBJ databases">
        <title>Genome sequence of the luminous mushroom Mycena chlorophos for searching fungal bioluminescence genes.</title>
        <authorList>
            <person name="Tanaka Y."/>
            <person name="Kasuga D."/>
            <person name="Oba Y."/>
            <person name="Hase S."/>
            <person name="Sato K."/>
            <person name="Oba Y."/>
            <person name="Sakakibara Y."/>
        </authorList>
    </citation>
    <scope>NUCLEOTIDE SEQUENCE</scope>
</reference>
<name>A0ABQ0M6J5_MYCCL</name>
<proteinExistence type="predicted"/>
<organism evidence="2 3">
    <name type="scientific">Mycena chlorophos</name>
    <name type="common">Agaric fungus</name>
    <name type="synonym">Agaricus chlorophos</name>
    <dbReference type="NCBI Taxonomy" id="658473"/>
    <lineage>
        <taxon>Eukaryota</taxon>
        <taxon>Fungi</taxon>
        <taxon>Dikarya</taxon>
        <taxon>Basidiomycota</taxon>
        <taxon>Agaricomycotina</taxon>
        <taxon>Agaricomycetes</taxon>
        <taxon>Agaricomycetidae</taxon>
        <taxon>Agaricales</taxon>
        <taxon>Marasmiineae</taxon>
        <taxon>Mycenaceae</taxon>
        <taxon>Mycena</taxon>
    </lineage>
</organism>
<evidence type="ECO:0000313" key="2">
    <source>
        <dbReference type="EMBL" id="GAT58492.1"/>
    </source>
</evidence>
<dbReference type="Pfam" id="PF12937">
    <property type="entry name" value="F-box-like"/>
    <property type="match status" value="1"/>
</dbReference>
<sequence length="512" mass="56433">MGAENEALRARAAAAKAEVAHHKGLLSQAEAHLASLQKELDAISYPISTLPLEVTVMIFTHCVPASGPALHYLSADVAPRLLTHVCRRWRHIVLSTPTLWAKIYINLHAAHNEAEFEEYVKRAAAVPLHVAVRGMTSMAPDDEEAEPTVLLPAALAEHVEMLGRHCSKIRRLRVDVCPEIADAMDVELCEPSVPQFDALETLEMVGMGSDLFDPPMRMFSCAPRLVHATGSGLSPMGLVLPWAQLEHYSGSVGPSPAACTRFLECLPNLRRLDLFCAAMARIDEVVELEVPSQRFIHPNIETLATDATFDILSFLTLPALKSLEIKRWPASAASVATIPPFVQRSTVLATLRIHCPTSIPAAGDLTDIFKRTPGLDRLELQSPSRESFDNLFAALSESAGVLPSLTSLAIINACSTSAWVFTDMMLVLVAAIRKRQSFQQPPPTMPLRSISMEVRRMQSYFWPRQSDLKKRAESMTLPDEDLAFLQQLRQQGTVLKLGTVTVHGRKYIPFAF</sequence>
<keyword evidence="3" id="KW-1185">Reference proteome</keyword>
<dbReference type="Proteomes" id="UP000815677">
    <property type="component" value="Unassembled WGS sequence"/>
</dbReference>
<dbReference type="Gene3D" id="3.80.10.10">
    <property type="entry name" value="Ribonuclease Inhibitor"/>
    <property type="match status" value="1"/>
</dbReference>
<accession>A0ABQ0M6J5</accession>
<protein>
    <recommendedName>
        <fullName evidence="1">F-box domain-containing protein</fullName>
    </recommendedName>
</protein>
<gene>
    <name evidence="2" type="ORF">MCHLO_14918</name>
</gene>
<dbReference type="Gene3D" id="1.20.1280.50">
    <property type="match status" value="1"/>
</dbReference>
<dbReference type="EMBL" id="DF849702">
    <property type="protein sequence ID" value="GAT58492.1"/>
    <property type="molecule type" value="Genomic_DNA"/>
</dbReference>
<dbReference type="InterPro" id="IPR032675">
    <property type="entry name" value="LRR_dom_sf"/>
</dbReference>
<dbReference type="InterPro" id="IPR001810">
    <property type="entry name" value="F-box_dom"/>
</dbReference>